<dbReference type="PANTHER" id="PTHR43775">
    <property type="entry name" value="FATTY ACID SYNTHASE"/>
    <property type="match status" value="1"/>
</dbReference>
<gene>
    <name evidence="4" type="ORF">ABK905_13755</name>
</gene>
<dbReference type="PANTHER" id="PTHR43775:SF37">
    <property type="entry name" value="SI:DKEY-61P9.11"/>
    <property type="match status" value="1"/>
</dbReference>
<accession>A0AAU7Q6V5</accession>
<evidence type="ECO:0000256" key="1">
    <source>
        <dbReference type="ARBA" id="ARBA00022450"/>
    </source>
</evidence>
<dbReference type="EMBL" id="CP157947">
    <property type="protein sequence ID" value="XBS67966.1"/>
    <property type="molecule type" value="Genomic_DNA"/>
</dbReference>
<evidence type="ECO:0000256" key="2">
    <source>
        <dbReference type="ARBA" id="ARBA00022553"/>
    </source>
</evidence>
<dbReference type="AlphaFoldDB" id="A0AAU7Q6V5"/>
<dbReference type="GO" id="GO:0004312">
    <property type="term" value="F:fatty acid synthase activity"/>
    <property type="evidence" value="ECO:0007669"/>
    <property type="project" value="TreeGrafter"/>
</dbReference>
<name>A0AAU7Q6V5_9GAMM</name>
<sequence length="342" mass="37225">MPGDGALADGLPWTHWRDLLLKPLDWCDRLKRLPAGKRVFVEISPHPLLLPTLPWENGDEGIAVASARKGHSATNVMEEAATLLRRHGVAVSRPSAVSVKGGIGSRQPSNRLLTVSARRPDMLGARCAQLAALLEDSAVSLPDLSFTLAARTVHYAHRTAFVVADRAEALRLLTAFAGESARTDAVEPEHGPAKRVGLLCSHSHWISPEDLAVLLEHTAFRLAYLRGRNVLRTLSISDTSGIGAAFLQQIALAALLSWYGVERTDFLGDGPGGLIAAHLNGALTFSEAVAQLRRYTHEPPSAASEYQGERGRQSRPPTPPRLNQRKLLCRWRQNTDIRPSCP</sequence>
<dbReference type="Pfam" id="PF22621">
    <property type="entry name" value="CurL-like_PKS_C"/>
    <property type="match status" value="1"/>
</dbReference>
<keyword evidence="2" id="KW-0597">Phosphoprotein</keyword>
<organism evidence="4">
    <name type="scientific">Acerihabitans sp. KWT182</name>
    <dbReference type="NCBI Taxonomy" id="3157919"/>
    <lineage>
        <taxon>Bacteria</taxon>
        <taxon>Pseudomonadati</taxon>
        <taxon>Pseudomonadota</taxon>
        <taxon>Gammaproteobacteria</taxon>
        <taxon>Enterobacterales</taxon>
        <taxon>Pectobacteriaceae</taxon>
        <taxon>Acerihabitans</taxon>
    </lineage>
</organism>
<proteinExistence type="predicted"/>
<protein>
    <submittedName>
        <fullName evidence="4">Uncharacterized protein</fullName>
    </submittedName>
</protein>
<dbReference type="GO" id="GO:0006633">
    <property type="term" value="P:fatty acid biosynthetic process"/>
    <property type="evidence" value="ECO:0007669"/>
    <property type="project" value="TreeGrafter"/>
</dbReference>
<feature type="region of interest" description="Disordered" evidence="3">
    <location>
        <begin position="299"/>
        <end position="323"/>
    </location>
</feature>
<keyword evidence="1" id="KW-0596">Phosphopantetheine</keyword>
<dbReference type="Gene3D" id="3.30.70.3290">
    <property type="match status" value="1"/>
</dbReference>
<reference evidence="4" key="1">
    <citation type="submission" date="2024-06" db="EMBL/GenBank/DDBJ databases">
        <authorList>
            <person name="Coelho C."/>
            <person name="Bento M."/>
            <person name="Garcia E."/>
            <person name="Camelo A."/>
            <person name="Brandao I."/>
            <person name="Espirito Santo C."/>
            <person name="Trovao J."/>
            <person name="Verissimo A."/>
            <person name="Costa J."/>
            <person name="Tiago I."/>
        </authorList>
    </citation>
    <scope>NUCLEOTIDE SEQUENCE</scope>
    <source>
        <strain evidence="4">KWT182</strain>
    </source>
</reference>
<evidence type="ECO:0000256" key="3">
    <source>
        <dbReference type="SAM" id="MobiDB-lite"/>
    </source>
</evidence>
<dbReference type="InterPro" id="IPR050091">
    <property type="entry name" value="PKS_NRPS_Biosynth_Enz"/>
</dbReference>
<evidence type="ECO:0000313" key="4">
    <source>
        <dbReference type="EMBL" id="XBS67966.1"/>
    </source>
</evidence>